<reference evidence="1" key="1">
    <citation type="submission" date="2020-07" db="EMBL/GenBank/DDBJ databases">
        <title>Multicomponent nature underlies the extraordinary mechanical properties of spider dragline silk.</title>
        <authorList>
            <person name="Kono N."/>
            <person name="Nakamura H."/>
            <person name="Mori M."/>
            <person name="Yoshida Y."/>
            <person name="Ohtoshi R."/>
            <person name="Malay A.D."/>
            <person name="Moran D.A.P."/>
            <person name="Tomita M."/>
            <person name="Numata K."/>
            <person name="Arakawa K."/>
        </authorList>
    </citation>
    <scope>NUCLEOTIDE SEQUENCE</scope>
</reference>
<sequence>MWISLPCKWCSCWISSCKNANIQSNPVSPCSHLSRIESFDRRGILTGIDDVMNNQGVGRSIVGATQSEANLRHNPLKNGYQDI</sequence>
<organism evidence="1 2">
    <name type="scientific">Trichonephila clavata</name>
    <name type="common">Joro spider</name>
    <name type="synonym">Nephila clavata</name>
    <dbReference type="NCBI Taxonomy" id="2740835"/>
    <lineage>
        <taxon>Eukaryota</taxon>
        <taxon>Metazoa</taxon>
        <taxon>Ecdysozoa</taxon>
        <taxon>Arthropoda</taxon>
        <taxon>Chelicerata</taxon>
        <taxon>Arachnida</taxon>
        <taxon>Araneae</taxon>
        <taxon>Araneomorphae</taxon>
        <taxon>Entelegynae</taxon>
        <taxon>Araneoidea</taxon>
        <taxon>Nephilidae</taxon>
        <taxon>Trichonephila</taxon>
    </lineage>
</organism>
<keyword evidence="2" id="KW-1185">Reference proteome</keyword>
<comment type="caution">
    <text evidence="1">The sequence shown here is derived from an EMBL/GenBank/DDBJ whole genome shotgun (WGS) entry which is preliminary data.</text>
</comment>
<accession>A0A8X6HYK9</accession>
<protein>
    <submittedName>
        <fullName evidence="1">Uncharacterized protein</fullName>
    </submittedName>
</protein>
<dbReference type="EMBL" id="BMAO01004511">
    <property type="protein sequence ID" value="GFQ95139.1"/>
    <property type="molecule type" value="Genomic_DNA"/>
</dbReference>
<dbReference type="AlphaFoldDB" id="A0A8X6HYK9"/>
<evidence type="ECO:0000313" key="2">
    <source>
        <dbReference type="Proteomes" id="UP000887116"/>
    </source>
</evidence>
<dbReference type="Proteomes" id="UP000887116">
    <property type="component" value="Unassembled WGS sequence"/>
</dbReference>
<name>A0A8X6HYK9_TRICU</name>
<evidence type="ECO:0000313" key="1">
    <source>
        <dbReference type="EMBL" id="GFQ95139.1"/>
    </source>
</evidence>
<gene>
    <name evidence="1" type="ORF">TNCT_308771</name>
</gene>
<proteinExistence type="predicted"/>